<proteinExistence type="predicted"/>
<accession>A0A078I172</accession>
<reference evidence="1 2" key="1">
    <citation type="journal article" date="2014" name="Science">
        <title>Plant genetics. Early allopolyploid evolution in the post-Neolithic Brassica napus oilseed genome.</title>
        <authorList>
            <person name="Chalhoub B."/>
            <person name="Denoeud F."/>
            <person name="Liu S."/>
            <person name="Parkin I.A."/>
            <person name="Tang H."/>
            <person name="Wang X."/>
            <person name="Chiquet J."/>
            <person name="Belcram H."/>
            <person name="Tong C."/>
            <person name="Samans B."/>
            <person name="Correa M."/>
            <person name="Da Silva C."/>
            <person name="Just J."/>
            <person name="Falentin C."/>
            <person name="Koh C.S."/>
            <person name="Le Clainche I."/>
            <person name="Bernard M."/>
            <person name="Bento P."/>
            <person name="Noel B."/>
            <person name="Labadie K."/>
            <person name="Alberti A."/>
            <person name="Charles M."/>
            <person name="Arnaud D."/>
            <person name="Guo H."/>
            <person name="Daviaud C."/>
            <person name="Alamery S."/>
            <person name="Jabbari K."/>
            <person name="Zhao M."/>
            <person name="Edger P.P."/>
            <person name="Chelaifa H."/>
            <person name="Tack D."/>
            <person name="Lassalle G."/>
            <person name="Mestiri I."/>
            <person name="Schnel N."/>
            <person name="Le Paslier M.C."/>
            <person name="Fan G."/>
            <person name="Renault V."/>
            <person name="Bayer P.E."/>
            <person name="Golicz A.A."/>
            <person name="Manoli S."/>
            <person name="Lee T.H."/>
            <person name="Thi V.H."/>
            <person name="Chalabi S."/>
            <person name="Hu Q."/>
            <person name="Fan C."/>
            <person name="Tollenaere R."/>
            <person name="Lu Y."/>
            <person name="Battail C."/>
            <person name="Shen J."/>
            <person name="Sidebottom C.H."/>
            <person name="Wang X."/>
            <person name="Canaguier A."/>
            <person name="Chauveau A."/>
            <person name="Berard A."/>
            <person name="Deniot G."/>
            <person name="Guan M."/>
            <person name="Liu Z."/>
            <person name="Sun F."/>
            <person name="Lim Y.P."/>
            <person name="Lyons E."/>
            <person name="Town C.D."/>
            <person name="Bancroft I."/>
            <person name="Wang X."/>
            <person name="Meng J."/>
            <person name="Ma J."/>
            <person name="Pires J.C."/>
            <person name="King G.J."/>
            <person name="Brunel D."/>
            <person name="Delourme R."/>
            <person name="Renard M."/>
            <person name="Aury J.M."/>
            <person name="Adams K.L."/>
            <person name="Batley J."/>
            <person name="Snowdon R.J."/>
            <person name="Tost J."/>
            <person name="Edwards D."/>
            <person name="Zhou Y."/>
            <person name="Hua W."/>
            <person name="Sharpe A.G."/>
            <person name="Paterson A.H."/>
            <person name="Guan C."/>
            <person name="Wincker P."/>
        </authorList>
    </citation>
    <scope>NUCLEOTIDE SEQUENCE [LARGE SCALE GENOMIC DNA]</scope>
    <source>
        <strain evidence="2">cv. Darmor-bzh</strain>
    </source>
</reference>
<gene>
    <name evidence="1" type="primary">BnaAnng06730D</name>
    <name evidence="1" type="ORF">GSBRNA2T00075540001</name>
</gene>
<sequence>MEVIMAAMEAFGGDSTQFGVGGEQAQFGGMEKIEMENGPVGDFADDTDVAKRA</sequence>
<dbReference type="Proteomes" id="UP000028999">
    <property type="component" value="Unassembled WGS sequence"/>
</dbReference>
<evidence type="ECO:0000313" key="2">
    <source>
        <dbReference type="Proteomes" id="UP000028999"/>
    </source>
</evidence>
<protein>
    <submittedName>
        <fullName evidence="1">BnaAnng06730D protein</fullName>
    </submittedName>
</protein>
<organism evidence="1 2">
    <name type="scientific">Brassica napus</name>
    <name type="common">Rape</name>
    <dbReference type="NCBI Taxonomy" id="3708"/>
    <lineage>
        <taxon>Eukaryota</taxon>
        <taxon>Viridiplantae</taxon>
        <taxon>Streptophyta</taxon>
        <taxon>Embryophyta</taxon>
        <taxon>Tracheophyta</taxon>
        <taxon>Spermatophyta</taxon>
        <taxon>Magnoliopsida</taxon>
        <taxon>eudicotyledons</taxon>
        <taxon>Gunneridae</taxon>
        <taxon>Pentapetalae</taxon>
        <taxon>rosids</taxon>
        <taxon>malvids</taxon>
        <taxon>Brassicales</taxon>
        <taxon>Brassicaceae</taxon>
        <taxon>Brassiceae</taxon>
        <taxon>Brassica</taxon>
    </lineage>
</organism>
<dbReference type="AlphaFoldDB" id="A0A078I172"/>
<evidence type="ECO:0000313" key="1">
    <source>
        <dbReference type="EMBL" id="CDY42848.1"/>
    </source>
</evidence>
<dbReference type="Gramene" id="CDY42848">
    <property type="protein sequence ID" value="CDY42848"/>
    <property type="gene ID" value="GSBRNA2T00075540001"/>
</dbReference>
<name>A0A078I172_BRANA</name>
<dbReference type="PaxDb" id="3708-A0A078I172"/>
<dbReference type="EMBL" id="LK032536">
    <property type="protein sequence ID" value="CDY42848.1"/>
    <property type="molecule type" value="Genomic_DNA"/>
</dbReference>
<keyword evidence="2" id="KW-1185">Reference proteome</keyword>